<gene>
    <name evidence="1" type="ORF">KQX54_009647</name>
</gene>
<dbReference type="EMBL" id="JAHXZJ010000002">
    <property type="protein sequence ID" value="KAH0564131.1"/>
    <property type="molecule type" value="Genomic_DNA"/>
</dbReference>
<keyword evidence="2" id="KW-1185">Reference proteome</keyword>
<protein>
    <submittedName>
        <fullName evidence="1">Uncharacterized protein</fullName>
    </submittedName>
</protein>
<dbReference type="Proteomes" id="UP000826195">
    <property type="component" value="Unassembled WGS sequence"/>
</dbReference>
<reference evidence="1 2" key="1">
    <citation type="journal article" date="2021" name="J. Hered.">
        <title>A chromosome-level genome assembly of the parasitoid wasp, Cotesia glomerata (Hymenoptera: Braconidae).</title>
        <authorList>
            <person name="Pinto B.J."/>
            <person name="Weis J.J."/>
            <person name="Gamble T."/>
            <person name="Ode P.J."/>
            <person name="Paul R."/>
            <person name="Zaspel J.M."/>
        </authorList>
    </citation>
    <scope>NUCLEOTIDE SEQUENCE [LARGE SCALE GENOMIC DNA]</scope>
    <source>
        <strain evidence="1">CgM1</strain>
    </source>
</reference>
<dbReference type="AlphaFoldDB" id="A0AAV7J2C8"/>
<accession>A0AAV7J2C8</accession>
<evidence type="ECO:0000313" key="2">
    <source>
        <dbReference type="Proteomes" id="UP000826195"/>
    </source>
</evidence>
<proteinExistence type="predicted"/>
<name>A0AAV7J2C8_COTGL</name>
<comment type="caution">
    <text evidence="1">The sequence shown here is derived from an EMBL/GenBank/DDBJ whole genome shotgun (WGS) entry which is preliminary data.</text>
</comment>
<sequence>MRAGYLFRRIAGRITGWLMRSSFDGENAVVVVPGCCVCRRFQFLEELNDEPNDIMNCPYNSARWQLVHLLGSFGRVSSLPGHNLPLRILYVCFAGLTSGEVIWNISVNFFTANFTFKIEFGIYCTPTWKLQCKEHEKFKKLTLNFVEVPEESMNGARSQ</sequence>
<evidence type="ECO:0000313" key="1">
    <source>
        <dbReference type="EMBL" id="KAH0564131.1"/>
    </source>
</evidence>
<organism evidence="1 2">
    <name type="scientific">Cotesia glomerata</name>
    <name type="common">Lepidopteran parasitic wasp</name>
    <name type="synonym">Apanteles glomeratus</name>
    <dbReference type="NCBI Taxonomy" id="32391"/>
    <lineage>
        <taxon>Eukaryota</taxon>
        <taxon>Metazoa</taxon>
        <taxon>Ecdysozoa</taxon>
        <taxon>Arthropoda</taxon>
        <taxon>Hexapoda</taxon>
        <taxon>Insecta</taxon>
        <taxon>Pterygota</taxon>
        <taxon>Neoptera</taxon>
        <taxon>Endopterygota</taxon>
        <taxon>Hymenoptera</taxon>
        <taxon>Apocrita</taxon>
        <taxon>Ichneumonoidea</taxon>
        <taxon>Braconidae</taxon>
        <taxon>Microgastrinae</taxon>
        <taxon>Cotesia</taxon>
    </lineage>
</organism>